<dbReference type="SUPFAM" id="SSF46785">
    <property type="entry name" value="Winged helix' DNA-binding domain"/>
    <property type="match status" value="1"/>
</dbReference>
<keyword evidence="2" id="KW-1185">Reference proteome</keyword>
<dbReference type="RefSeq" id="WP_232570711.1">
    <property type="nucleotide sequence ID" value="NZ_CP089466.1"/>
</dbReference>
<dbReference type="InterPro" id="IPR036390">
    <property type="entry name" value="WH_DNA-bd_sf"/>
</dbReference>
<dbReference type="InterPro" id="IPR029063">
    <property type="entry name" value="SAM-dependent_MTases_sf"/>
</dbReference>
<proteinExistence type="predicted"/>
<name>A0ABD5NFS3_9EURY</name>
<dbReference type="SUPFAM" id="SSF53335">
    <property type="entry name" value="S-adenosyl-L-methionine-dependent methyltransferases"/>
    <property type="match status" value="1"/>
</dbReference>
<evidence type="ECO:0000313" key="1">
    <source>
        <dbReference type="EMBL" id="MFC3478172.1"/>
    </source>
</evidence>
<protein>
    <recommendedName>
        <fullName evidence="3">O-methyltransferase</fullName>
    </recommendedName>
</protein>
<sequence>MDYRELLLLRAARETGVLDALVSDADTPSDVAESAGITPRAAELTVDALCDMGLLERVSDGVEPTNRMLGFITKTDVRSIGTLPQRLDHVDALVALPETMERGHPPKPRGDELRNRLGAAAAEDDASVRAAVTAAVREHADADSVLVVAGAGHHAREFARRGFDVTLLAEPGVVDAVEPLLDSERVELVAGDPLEGIESDFDLVFHAGVAREHGAEENRRLLEAARDATAEGGYAVHVDVLRGETPDAAVTAELLATTDAGECHAAATLGEWFGDAGFEGVRESDVPGTAYRLVAGRRRAVE</sequence>
<accession>A0ABD5NFS3</accession>
<dbReference type="InterPro" id="IPR036388">
    <property type="entry name" value="WH-like_DNA-bd_sf"/>
</dbReference>
<dbReference type="AlphaFoldDB" id="A0ABD5NFS3"/>
<organism evidence="1 2">
    <name type="scientific">Halobacterium litoreum</name>
    <dbReference type="NCBI Taxonomy" id="2039234"/>
    <lineage>
        <taxon>Archaea</taxon>
        <taxon>Methanobacteriati</taxon>
        <taxon>Methanobacteriota</taxon>
        <taxon>Stenosarchaea group</taxon>
        <taxon>Halobacteria</taxon>
        <taxon>Halobacteriales</taxon>
        <taxon>Halobacteriaceae</taxon>
        <taxon>Halobacterium</taxon>
    </lineage>
</organism>
<comment type="caution">
    <text evidence="1">The sequence shown here is derived from an EMBL/GenBank/DDBJ whole genome shotgun (WGS) entry which is preliminary data.</text>
</comment>
<dbReference type="Gene3D" id="1.10.10.10">
    <property type="entry name" value="Winged helix-like DNA-binding domain superfamily/Winged helix DNA-binding domain"/>
    <property type="match status" value="1"/>
</dbReference>
<dbReference type="Proteomes" id="UP001595660">
    <property type="component" value="Unassembled WGS sequence"/>
</dbReference>
<dbReference type="Gene3D" id="3.40.50.150">
    <property type="entry name" value="Vaccinia Virus protein VP39"/>
    <property type="match status" value="1"/>
</dbReference>
<dbReference type="GeneID" id="69118824"/>
<evidence type="ECO:0000313" key="2">
    <source>
        <dbReference type="Proteomes" id="UP001595660"/>
    </source>
</evidence>
<evidence type="ECO:0008006" key="3">
    <source>
        <dbReference type="Google" id="ProtNLM"/>
    </source>
</evidence>
<gene>
    <name evidence="1" type="ORF">ACFOKC_10605</name>
</gene>
<reference evidence="1 2" key="1">
    <citation type="journal article" date="2019" name="Int. J. Syst. Evol. Microbiol.">
        <title>The Global Catalogue of Microorganisms (GCM) 10K type strain sequencing project: providing services to taxonomists for standard genome sequencing and annotation.</title>
        <authorList>
            <consortium name="The Broad Institute Genomics Platform"/>
            <consortium name="The Broad Institute Genome Sequencing Center for Infectious Disease"/>
            <person name="Wu L."/>
            <person name="Ma J."/>
        </authorList>
    </citation>
    <scope>NUCLEOTIDE SEQUENCE [LARGE SCALE GENOMIC DNA]</scope>
    <source>
        <strain evidence="1 2">CGMCC 1.12562</strain>
    </source>
</reference>
<dbReference type="EMBL" id="JBHRWN010000002">
    <property type="protein sequence ID" value="MFC3478172.1"/>
    <property type="molecule type" value="Genomic_DNA"/>
</dbReference>